<evidence type="ECO:0000313" key="2">
    <source>
        <dbReference type="EMBL" id="ACL65855.1"/>
    </source>
</evidence>
<dbReference type="HOGENOM" id="CLU_069253_2_1_7"/>
<dbReference type="Gene3D" id="3.40.30.10">
    <property type="entry name" value="Glutaredoxin"/>
    <property type="match status" value="1"/>
</dbReference>
<evidence type="ECO:0000313" key="3">
    <source>
        <dbReference type="Proteomes" id="UP000007089"/>
    </source>
</evidence>
<name>B8JCB5_ANAD2</name>
<dbReference type="GO" id="GO:0016491">
    <property type="term" value="F:oxidoreductase activity"/>
    <property type="evidence" value="ECO:0007669"/>
    <property type="project" value="InterPro"/>
</dbReference>
<protein>
    <recommendedName>
        <fullName evidence="1">DSBA-like thioredoxin domain-containing protein</fullName>
    </recommendedName>
</protein>
<proteinExistence type="predicted"/>
<gene>
    <name evidence="2" type="ordered locus">A2cp1_2517</name>
</gene>
<sequence>MGYELHPDTPPGGIAVAERFPNAEAMSGYLRSFAAGFGIDDLRPPDRIPNTRRALAVAQLAREQGRLEPYRAVAFDAHWRRGWGIETDEDLRWLAREAGLDPVAAVAAGSDPARLAAVDAARAEATRAGVTGIPTFDFGDALRVVGCRPYDVLADAARRAGARPRT</sequence>
<keyword evidence="3" id="KW-1185">Reference proteome</keyword>
<dbReference type="AlphaFoldDB" id="B8JCB5"/>
<dbReference type="InterPro" id="IPR001853">
    <property type="entry name" value="DSBA-like_thioredoxin_dom"/>
</dbReference>
<dbReference type="InterPro" id="IPR036249">
    <property type="entry name" value="Thioredoxin-like_sf"/>
</dbReference>
<accession>B8JCB5</accession>
<dbReference type="Proteomes" id="UP000007089">
    <property type="component" value="Chromosome"/>
</dbReference>
<dbReference type="SUPFAM" id="SSF52833">
    <property type="entry name" value="Thioredoxin-like"/>
    <property type="match status" value="1"/>
</dbReference>
<evidence type="ECO:0000259" key="1">
    <source>
        <dbReference type="Pfam" id="PF01323"/>
    </source>
</evidence>
<reference evidence="2" key="1">
    <citation type="submission" date="2009-01" db="EMBL/GenBank/DDBJ databases">
        <title>Complete sequence of Anaeromyxobacter dehalogenans 2CP-1.</title>
        <authorList>
            <consortium name="US DOE Joint Genome Institute"/>
            <person name="Lucas S."/>
            <person name="Copeland A."/>
            <person name="Lapidus A."/>
            <person name="Glavina del Rio T."/>
            <person name="Dalin E."/>
            <person name="Tice H."/>
            <person name="Bruce D."/>
            <person name="Goodwin L."/>
            <person name="Pitluck S."/>
            <person name="Saunders E."/>
            <person name="Brettin T."/>
            <person name="Detter J.C."/>
            <person name="Han C."/>
            <person name="Larimer F."/>
            <person name="Land M."/>
            <person name="Hauser L."/>
            <person name="Kyrpides N."/>
            <person name="Ovchinnikova G."/>
            <person name="Beliaev A.S."/>
            <person name="Richardson P."/>
        </authorList>
    </citation>
    <scope>NUCLEOTIDE SEQUENCE</scope>
    <source>
        <strain evidence="2">2CP-1</strain>
    </source>
</reference>
<feature type="domain" description="DSBA-like thioredoxin" evidence="1">
    <location>
        <begin position="4"/>
        <end position="156"/>
    </location>
</feature>
<dbReference type="Pfam" id="PF01323">
    <property type="entry name" value="DSBA"/>
    <property type="match status" value="1"/>
</dbReference>
<dbReference type="EMBL" id="CP001359">
    <property type="protein sequence ID" value="ACL65855.1"/>
    <property type="molecule type" value="Genomic_DNA"/>
</dbReference>
<organism evidence="2 3">
    <name type="scientific">Anaeromyxobacter dehalogenans (strain ATCC BAA-258 / DSM 21875 / 2CP-1)</name>
    <dbReference type="NCBI Taxonomy" id="455488"/>
    <lineage>
        <taxon>Bacteria</taxon>
        <taxon>Pseudomonadati</taxon>
        <taxon>Myxococcota</taxon>
        <taxon>Myxococcia</taxon>
        <taxon>Myxococcales</taxon>
        <taxon>Cystobacterineae</taxon>
        <taxon>Anaeromyxobacteraceae</taxon>
        <taxon>Anaeromyxobacter</taxon>
    </lineage>
</organism>
<dbReference type="KEGG" id="acp:A2cp1_2517"/>